<feature type="region of interest" description="Disordered" evidence="1">
    <location>
        <begin position="22"/>
        <end position="62"/>
    </location>
</feature>
<accession>A0AAV2CBS8</accession>
<dbReference type="AlphaFoldDB" id="A0AAV2CBS8"/>
<proteinExistence type="predicted"/>
<keyword evidence="3" id="KW-1185">Reference proteome</keyword>
<sequence length="100" mass="11515">MVSRLYRENPVGRKMPDKLIRHIPSRERNSFNSPTSGRVKPLTELHIRPPPSPLTNNLHHQGITPLRQDPRIIAWGIYLVPRNPVRMKEGDRLAITDLPS</sequence>
<reference evidence="2 3" key="1">
    <citation type="submission" date="2024-04" db="EMBL/GenBank/DDBJ databases">
        <authorList>
            <person name="Fracassetti M."/>
        </authorList>
    </citation>
    <scope>NUCLEOTIDE SEQUENCE [LARGE SCALE GENOMIC DNA]</scope>
</reference>
<dbReference type="Proteomes" id="UP001497516">
    <property type="component" value="Chromosome 1"/>
</dbReference>
<gene>
    <name evidence="2" type="ORF">LTRI10_LOCUS1127</name>
</gene>
<evidence type="ECO:0000313" key="2">
    <source>
        <dbReference type="EMBL" id="CAL1353210.1"/>
    </source>
</evidence>
<dbReference type="EMBL" id="OZ034813">
    <property type="protein sequence ID" value="CAL1353210.1"/>
    <property type="molecule type" value="Genomic_DNA"/>
</dbReference>
<evidence type="ECO:0000313" key="3">
    <source>
        <dbReference type="Proteomes" id="UP001497516"/>
    </source>
</evidence>
<evidence type="ECO:0000256" key="1">
    <source>
        <dbReference type="SAM" id="MobiDB-lite"/>
    </source>
</evidence>
<organism evidence="2 3">
    <name type="scientific">Linum trigynum</name>
    <dbReference type="NCBI Taxonomy" id="586398"/>
    <lineage>
        <taxon>Eukaryota</taxon>
        <taxon>Viridiplantae</taxon>
        <taxon>Streptophyta</taxon>
        <taxon>Embryophyta</taxon>
        <taxon>Tracheophyta</taxon>
        <taxon>Spermatophyta</taxon>
        <taxon>Magnoliopsida</taxon>
        <taxon>eudicotyledons</taxon>
        <taxon>Gunneridae</taxon>
        <taxon>Pentapetalae</taxon>
        <taxon>rosids</taxon>
        <taxon>fabids</taxon>
        <taxon>Malpighiales</taxon>
        <taxon>Linaceae</taxon>
        <taxon>Linum</taxon>
    </lineage>
</organism>
<protein>
    <submittedName>
        <fullName evidence="2">Uncharacterized protein</fullName>
    </submittedName>
</protein>
<name>A0AAV2CBS8_9ROSI</name>